<dbReference type="PANTHER" id="PTHR45286">
    <property type="entry name" value="CHAPERONE DNAJ-DOMAIN SUPERFAMILY PROTEIN"/>
    <property type="match status" value="1"/>
</dbReference>
<evidence type="ECO:0000313" key="3">
    <source>
        <dbReference type="Proteomes" id="UP001605036"/>
    </source>
</evidence>
<evidence type="ECO:0000259" key="1">
    <source>
        <dbReference type="PROSITE" id="PS50076"/>
    </source>
</evidence>
<feature type="domain" description="J" evidence="1">
    <location>
        <begin position="46"/>
        <end position="109"/>
    </location>
</feature>
<dbReference type="InterPro" id="IPR018253">
    <property type="entry name" value="DnaJ_domain_CS"/>
</dbReference>
<dbReference type="SMART" id="SM00271">
    <property type="entry name" value="DnaJ"/>
    <property type="match status" value="1"/>
</dbReference>
<protein>
    <recommendedName>
        <fullName evidence="1">J domain-containing protein</fullName>
    </recommendedName>
</protein>
<dbReference type="AlphaFoldDB" id="A0ABD1Y2M6"/>
<dbReference type="CDD" id="cd06257">
    <property type="entry name" value="DnaJ"/>
    <property type="match status" value="1"/>
</dbReference>
<dbReference type="PROSITE" id="PS00636">
    <property type="entry name" value="DNAJ_1"/>
    <property type="match status" value="1"/>
</dbReference>
<dbReference type="InterPro" id="IPR036869">
    <property type="entry name" value="J_dom_sf"/>
</dbReference>
<dbReference type="Gene3D" id="1.10.287.110">
    <property type="entry name" value="DnaJ domain"/>
    <property type="match status" value="1"/>
</dbReference>
<name>A0ABD1Y2M6_9MARC</name>
<dbReference type="InterPro" id="IPR001623">
    <property type="entry name" value="DnaJ_domain"/>
</dbReference>
<evidence type="ECO:0000313" key="2">
    <source>
        <dbReference type="EMBL" id="KAL2620664.1"/>
    </source>
</evidence>
<dbReference type="PANTHER" id="PTHR45286:SF1">
    <property type="entry name" value="CHAPERONE DNAJ-DOMAIN SUPERFAMILY PROTEIN"/>
    <property type="match status" value="1"/>
</dbReference>
<accession>A0ABD1Y2M6</accession>
<reference evidence="2 3" key="1">
    <citation type="submission" date="2024-09" db="EMBL/GenBank/DDBJ databases">
        <title>Chromosome-scale assembly of Riccia fluitans.</title>
        <authorList>
            <person name="Paukszto L."/>
            <person name="Sawicki J."/>
            <person name="Karawczyk K."/>
            <person name="Piernik-Szablinska J."/>
            <person name="Szczecinska M."/>
            <person name="Mazdziarz M."/>
        </authorList>
    </citation>
    <scope>NUCLEOTIDE SEQUENCE [LARGE SCALE GENOMIC DNA]</scope>
    <source>
        <strain evidence="2">Rf_01</strain>
        <tissue evidence="2">Aerial parts of the thallus</tissue>
    </source>
</reference>
<dbReference type="SUPFAM" id="SSF46565">
    <property type="entry name" value="Chaperone J-domain"/>
    <property type="match status" value="1"/>
</dbReference>
<dbReference type="Pfam" id="PF00226">
    <property type="entry name" value="DnaJ"/>
    <property type="match status" value="1"/>
</dbReference>
<gene>
    <name evidence="2" type="ORF">R1flu_000869</name>
</gene>
<proteinExistence type="predicted"/>
<dbReference type="PRINTS" id="PR00625">
    <property type="entry name" value="JDOMAIN"/>
</dbReference>
<dbReference type="PROSITE" id="PS50076">
    <property type="entry name" value="DNAJ_2"/>
    <property type="match status" value="1"/>
</dbReference>
<dbReference type="Proteomes" id="UP001605036">
    <property type="component" value="Unassembled WGS sequence"/>
</dbReference>
<comment type="caution">
    <text evidence="2">The sequence shown here is derived from an EMBL/GenBank/DDBJ whole genome shotgun (WGS) entry which is preliminary data.</text>
</comment>
<dbReference type="EMBL" id="JBHFFA010000006">
    <property type="protein sequence ID" value="KAL2620664.1"/>
    <property type="molecule type" value="Genomic_DNA"/>
</dbReference>
<organism evidence="2 3">
    <name type="scientific">Riccia fluitans</name>
    <dbReference type="NCBI Taxonomy" id="41844"/>
    <lineage>
        <taxon>Eukaryota</taxon>
        <taxon>Viridiplantae</taxon>
        <taxon>Streptophyta</taxon>
        <taxon>Embryophyta</taxon>
        <taxon>Marchantiophyta</taxon>
        <taxon>Marchantiopsida</taxon>
        <taxon>Marchantiidae</taxon>
        <taxon>Marchantiales</taxon>
        <taxon>Ricciaceae</taxon>
        <taxon>Riccia</taxon>
    </lineage>
</organism>
<keyword evidence="3" id="KW-1185">Reference proteome</keyword>
<sequence>MILRVKTRGPAAVIQKYQHIIRCYTTTNRADEKSNDTRRKSTAPASAYEVLGIPEKCSAASIRMAFKKLAKATHPDLQPETSTVEFIRILAAYEILSDPQKRAQYDENLRTRRAEQSTMNASHFDEKSSVGSWEERELADKSTEVVSWLKTYRVMVKDIIRRQEIGAGSGWKEDLRAETQSALRKAYFGPPVCEREGLPECFEAEERAESDLLDVLHLVSGRQLFGLVRQVHVPLLESRAPQTPTLLHPHSAALESNPDKSDPVQTVGEREIHTEDTQASQQAEGFSRGNFSGYNSHSAFVDLELQMFGNVVARSIRVPPKEMCSSFGQEDDEGDSIYVYLSSEQIDDYEIEEKRVKKMFLGTIRGLGSSKVGSVCNVYGPDGQRTHLILQHRTPGVKHMQWFRIGEDGSPCECRCRRATVLPSRYWIFEPRADTHNVGGWYIETFGHNKRSRSRMNNRGSDQHEEYKRGLSIYSGTRDKKMLHPAMYVMAAAYKTLDEEVEQRRRGSLATRFRTWSGLDKISSSFSGWWRSRWSY</sequence>